<gene>
    <name evidence="1" type="ORF">CAFE_23530</name>
</gene>
<evidence type="ECO:0000313" key="2">
    <source>
        <dbReference type="Proteomes" id="UP000469440"/>
    </source>
</evidence>
<proteinExistence type="predicted"/>
<keyword evidence="2" id="KW-1185">Reference proteome</keyword>
<dbReference type="RefSeq" id="WP_156990777.1">
    <property type="nucleotide sequence ID" value="NZ_VWXL01000068.1"/>
</dbReference>
<organism evidence="1 2">
    <name type="scientific">Caproicibacter fermentans</name>
    <dbReference type="NCBI Taxonomy" id="2576756"/>
    <lineage>
        <taxon>Bacteria</taxon>
        <taxon>Bacillati</taxon>
        <taxon>Bacillota</taxon>
        <taxon>Clostridia</taxon>
        <taxon>Eubacteriales</taxon>
        <taxon>Acutalibacteraceae</taxon>
        <taxon>Caproicibacter</taxon>
    </lineage>
</organism>
<name>A0A6N8I0H6_9FIRM</name>
<dbReference type="EMBL" id="VWXL01000068">
    <property type="protein sequence ID" value="MVB11631.1"/>
    <property type="molecule type" value="Genomic_DNA"/>
</dbReference>
<reference evidence="1 2" key="1">
    <citation type="submission" date="2019-09" db="EMBL/GenBank/DDBJ databases">
        <title>Genome sequence of Clostridium sp. EA1.</title>
        <authorList>
            <person name="Poehlein A."/>
            <person name="Bengelsdorf F.R."/>
            <person name="Daniel R."/>
        </authorList>
    </citation>
    <scope>NUCLEOTIDE SEQUENCE [LARGE SCALE GENOMIC DNA]</scope>
    <source>
        <strain evidence="1 2">EA1</strain>
    </source>
</reference>
<comment type="caution">
    <text evidence="1">The sequence shown here is derived from an EMBL/GenBank/DDBJ whole genome shotgun (WGS) entry which is preliminary data.</text>
</comment>
<accession>A0A6N8I0H6</accession>
<dbReference type="Proteomes" id="UP000469440">
    <property type="component" value="Unassembled WGS sequence"/>
</dbReference>
<sequence length="57" mass="6479">MKTQFWNDEEQQIMDDLDGLTESEKIKTLEDSLAGEPEETGRRILRGLISKLRGGLS</sequence>
<protein>
    <submittedName>
        <fullName evidence="1">Uncharacterized protein</fullName>
    </submittedName>
</protein>
<dbReference type="AlphaFoldDB" id="A0A6N8I0H6"/>
<evidence type="ECO:0000313" key="1">
    <source>
        <dbReference type="EMBL" id="MVB11631.1"/>
    </source>
</evidence>